<protein>
    <recommendedName>
        <fullName evidence="3">HNH endonuclease</fullName>
    </recommendedName>
</protein>
<dbReference type="EMBL" id="OR420743">
    <property type="protein sequence ID" value="WMM95319.1"/>
    <property type="molecule type" value="Genomic_DNA"/>
</dbReference>
<keyword evidence="2" id="KW-1185">Reference proteome</keyword>
<accession>A0AAX3ZX87</accession>
<proteinExistence type="predicted"/>
<organism evidence="1 2">
    <name type="scientific">Roseobacter phage CRP-125</name>
    <dbReference type="NCBI Taxonomy" id="3072844"/>
    <lineage>
        <taxon>Viruses</taxon>
        <taxon>Duplodnaviria</taxon>
        <taxon>Heunggongvirae</taxon>
        <taxon>Uroviricota</taxon>
        <taxon>Caudoviricetes</taxon>
        <taxon>Autographivirales</taxon>
        <taxon>Autographivirales incertae sedis</taxon>
        <taxon>Actaeavirus</taxon>
        <taxon>Actaeavirus CRP125</taxon>
    </lineage>
</organism>
<evidence type="ECO:0000313" key="1">
    <source>
        <dbReference type="EMBL" id="WMM95319.1"/>
    </source>
</evidence>
<name>A0AAX3ZX87_9CAUD</name>
<gene>
    <name evidence="1" type="ORF">CRP125_gp16</name>
</gene>
<dbReference type="Gene3D" id="1.10.30.50">
    <property type="match status" value="1"/>
</dbReference>
<reference evidence="1 2" key="1">
    <citation type="submission" date="2023-08" db="EMBL/GenBank/DDBJ databases">
        <authorList>
            <person name="Du S."/>
            <person name="Wu Z."/>
            <person name="Wu Y."/>
            <person name="Yang M."/>
            <person name="Shao J."/>
            <person name="Liu H."/>
            <person name="Zhao Y."/>
            <person name="Zhang Z."/>
        </authorList>
    </citation>
    <scope>NUCLEOTIDE SEQUENCE [LARGE SCALE GENOMIC DNA]</scope>
</reference>
<sequence>MRELVQQRKRDLVAYKGGRCERCGGVYHPNIYDFHHYDPEMKSFTVCQANFQRSWDNITAEADKCFMLCANCHREVHTFNEPEFNKL</sequence>
<evidence type="ECO:0008006" key="3">
    <source>
        <dbReference type="Google" id="ProtNLM"/>
    </source>
</evidence>
<evidence type="ECO:0000313" key="2">
    <source>
        <dbReference type="Proteomes" id="UP001302562"/>
    </source>
</evidence>
<dbReference type="Proteomes" id="UP001302562">
    <property type="component" value="Segment"/>
</dbReference>